<feature type="domain" description="Helix-turn-helix" evidence="2">
    <location>
        <begin position="4"/>
        <end position="52"/>
    </location>
</feature>
<dbReference type="Gene3D" id="1.10.1660.10">
    <property type="match status" value="1"/>
</dbReference>
<dbReference type="InterPro" id="IPR041657">
    <property type="entry name" value="HTH_17"/>
</dbReference>
<feature type="coiled-coil region" evidence="1">
    <location>
        <begin position="111"/>
        <end position="159"/>
    </location>
</feature>
<protein>
    <submittedName>
        <fullName evidence="3">DNA binding domain, excisionase family</fullName>
    </submittedName>
</protein>
<dbReference type="AlphaFoldDB" id="A0A174ARV5"/>
<evidence type="ECO:0000256" key="1">
    <source>
        <dbReference type="SAM" id="Coils"/>
    </source>
</evidence>
<organism evidence="3 4">
    <name type="scientific">Fusicatenibacter saccharivorans</name>
    <dbReference type="NCBI Taxonomy" id="1150298"/>
    <lineage>
        <taxon>Bacteria</taxon>
        <taxon>Bacillati</taxon>
        <taxon>Bacillota</taxon>
        <taxon>Clostridia</taxon>
        <taxon>Lachnospirales</taxon>
        <taxon>Lachnospiraceae</taxon>
        <taxon>Fusicatenibacter</taxon>
    </lineage>
</organism>
<evidence type="ECO:0000313" key="3">
    <source>
        <dbReference type="EMBL" id="CUN91541.1"/>
    </source>
</evidence>
<dbReference type="RefSeq" id="WP_055226670.1">
    <property type="nucleotide sequence ID" value="NZ_CAXSRP010000005.1"/>
</dbReference>
<gene>
    <name evidence="3" type="ORF">ERS852406_00901</name>
</gene>
<dbReference type="EMBL" id="CYYV01000004">
    <property type="protein sequence ID" value="CUN91541.1"/>
    <property type="molecule type" value="Genomic_DNA"/>
</dbReference>
<evidence type="ECO:0000259" key="2">
    <source>
        <dbReference type="Pfam" id="PF12728"/>
    </source>
</evidence>
<evidence type="ECO:0000313" key="4">
    <source>
        <dbReference type="Proteomes" id="UP000095706"/>
    </source>
</evidence>
<accession>A0A174ARV5</accession>
<sequence length="159" mass="17727">MDTYSVKEIADMLNTNPETVRRWIRSGKLEAIQESRKGGNVVTKSMLDAFLKTSPKYAGIATGLLASPVGLTTATAAIVGGILAQQLIKNDEIKNAHVNTSEIRKLLLGNIQSSKEIIARKKKSIKHLQEEIDEEQQRINEAERLIKELDEKTKSQEEE</sequence>
<dbReference type="InterPro" id="IPR009061">
    <property type="entry name" value="DNA-bd_dom_put_sf"/>
</dbReference>
<keyword evidence="1" id="KW-0175">Coiled coil</keyword>
<dbReference type="Pfam" id="PF12728">
    <property type="entry name" value="HTH_17"/>
    <property type="match status" value="1"/>
</dbReference>
<dbReference type="SUPFAM" id="SSF46955">
    <property type="entry name" value="Putative DNA-binding domain"/>
    <property type="match status" value="1"/>
</dbReference>
<reference evidence="3 4" key="1">
    <citation type="submission" date="2015-09" db="EMBL/GenBank/DDBJ databases">
        <authorList>
            <consortium name="Pathogen Informatics"/>
        </authorList>
    </citation>
    <scope>NUCLEOTIDE SEQUENCE [LARGE SCALE GENOMIC DNA]</scope>
    <source>
        <strain evidence="3 4">2789STDY5608849</strain>
    </source>
</reference>
<proteinExistence type="predicted"/>
<name>A0A174ARV5_9FIRM</name>
<dbReference type="Proteomes" id="UP000095706">
    <property type="component" value="Unassembled WGS sequence"/>
</dbReference>